<dbReference type="Proteomes" id="UP000663812">
    <property type="component" value="Unassembled WGS sequence"/>
</dbReference>
<organism evidence="1 2">
    <name type="scientific">Bifidobacterium longum subsp. longum</name>
    <dbReference type="NCBI Taxonomy" id="1679"/>
    <lineage>
        <taxon>Bacteria</taxon>
        <taxon>Bacillati</taxon>
        <taxon>Actinomycetota</taxon>
        <taxon>Actinomycetes</taxon>
        <taxon>Bifidobacteriales</taxon>
        <taxon>Bifidobacteriaceae</taxon>
        <taxon>Bifidobacterium</taxon>
    </lineage>
</organism>
<comment type="caution">
    <text evidence="1">The sequence shown here is derived from an EMBL/GenBank/DDBJ whole genome shotgun (WGS) entry which is preliminary data.</text>
</comment>
<reference evidence="1" key="1">
    <citation type="journal article" date="2021" name="Appl. Environ. Microbiol.">
        <title>Novel 3-O-alpha-d-Galactosyl-alpha-l-Arabinofuranosidase for the Assimilation of Gum Arabic Arabinogalactan Protein in Bifidobacterium longum subsp. longum.</title>
        <authorList>
            <person name="Sasaki Y."/>
            <person name="Horigome A."/>
            <person name="Odamaki T."/>
            <person name="Xiao J.Z."/>
            <person name="Ishiwata A."/>
            <person name="Ito Y."/>
            <person name="Kitahara K."/>
            <person name="Fujita K."/>
        </authorList>
    </citation>
    <scope>NUCLEOTIDE SEQUENCE</scope>
    <source>
        <strain evidence="1">MCC00316</strain>
    </source>
</reference>
<protein>
    <submittedName>
        <fullName evidence="1">Uncharacterized protein</fullName>
    </submittedName>
</protein>
<proteinExistence type="predicted"/>
<accession>A0AAV4L403</accession>
<sequence length="72" mass="7519">MRAVGVADGVRTPQFGEFLGLFGKILFTGQREAAGAGHECSFVGLVIKKLQSDEFVAYKMTGVIAGPGTLTA</sequence>
<dbReference type="AlphaFoldDB" id="A0AAV4L403"/>
<gene>
    <name evidence="1" type="ORF">MCC00316_09260</name>
</gene>
<name>A0AAV4L403_BIFLL</name>
<dbReference type="EMBL" id="BNHC01000005">
    <property type="protein sequence ID" value="GHM72636.1"/>
    <property type="molecule type" value="Genomic_DNA"/>
</dbReference>
<evidence type="ECO:0000313" key="1">
    <source>
        <dbReference type="EMBL" id="GHM72636.1"/>
    </source>
</evidence>
<evidence type="ECO:0000313" key="2">
    <source>
        <dbReference type="Proteomes" id="UP000663812"/>
    </source>
</evidence>